<dbReference type="CDD" id="cd04301">
    <property type="entry name" value="NAT_SF"/>
    <property type="match status" value="1"/>
</dbReference>
<comment type="caution">
    <text evidence="4">The sequence shown here is derived from an EMBL/GenBank/DDBJ whole genome shotgun (WGS) entry which is preliminary data.</text>
</comment>
<dbReference type="RefSeq" id="WP_141166764.1">
    <property type="nucleotide sequence ID" value="NZ_VHLH01000015.1"/>
</dbReference>
<protein>
    <submittedName>
        <fullName evidence="4">GNAT family N-acetyltransferase</fullName>
    </submittedName>
</protein>
<proteinExistence type="predicted"/>
<evidence type="ECO:0000256" key="1">
    <source>
        <dbReference type="ARBA" id="ARBA00022679"/>
    </source>
</evidence>
<dbReference type="PANTHER" id="PTHR43420">
    <property type="entry name" value="ACETYLTRANSFERASE"/>
    <property type="match status" value="1"/>
</dbReference>
<name>A0A506U1T3_9HYPH</name>
<keyword evidence="1 4" id="KW-0808">Transferase</keyword>
<dbReference type="AlphaFoldDB" id="A0A506U1T3"/>
<dbReference type="Pfam" id="PF00583">
    <property type="entry name" value="Acetyltransf_1"/>
    <property type="match status" value="1"/>
</dbReference>
<evidence type="ECO:0000313" key="4">
    <source>
        <dbReference type="EMBL" id="TPW28333.1"/>
    </source>
</evidence>
<keyword evidence="5" id="KW-1185">Reference proteome</keyword>
<sequence length="163" mass="18507">MITRFFSARQIEFEIFPMSGQDESEAAAIHFARFRRSWDEDEIHSLLVQKPVFGFVARRSDGMRPLVGFVLARAMAGESEILTIAVHERYPRLGLGWRLMRAAMGEARNRGSETMFLEVDASNASAIALYRTLAFRQVGERAAYYDHGSGRRSAALVMRCDRL</sequence>
<dbReference type="GO" id="GO:0016747">
    <property type="term" value="F:acyltransferase activity, transferring groups other than amino-acyl groups"/>
    <property type="evidence" value="ECO:0007669"/>
    <property type="project" value="InterPro"/>
</dbReference>
<dbReference type="Gene3D" id="3.40.630.30">
    <property type="match status" value="1"/>
</dbReference>
<accession>A0A506U1T3</accession>
<dbReference type="InterPro" id="IPR016181">
    <property type="entry name" value="Acyl_CoA_acyltransferase"/>
</dbReference>
<dbReference type="OrthoDB" id="9804026at2"/>
<feature type="domain" description="N-acetyltransferase" evidence="3">
    <location>
        <begin position="13"/>
        <end position="163"/>
    </location>
</feature>
<evidence type="ECO:0000259" key="3">
    <source>
        <dbReference type="PROSITE" id="PS51186"/>
    </source>
</evidence>
<dbReference type="EMBL" id="VHLH01000015">
    <property type="protein sequence ID" value="TPW28333.1"/>
    <property type="molecule type" value="Genomic_DNA"/>
</dbReference>
<dbReference type="InterPro" id="IPR050680">
    <property type="entry name" value="YpeA/RimI_acetyltransf"/>
</dbReference>
<keyword evidence="2" id="KW-0012">Acyltransferase</keyword>
<dbReference type="PROSITE" id="PS51186">
    <property type="entry name" value="GNAT"/>
    <property type="match status" value="1"/>
</dbReference>
<dbReference type="Proteomes" id="UP000320314">
    <property type="component" value="Unassembled WGS sequence"/>
</dbReference>
<dbReference type="InterPro" id="IPR000182">
    <property type="entry name" value="GNAT_dom"/>
</dbReference>
<gene>
    <name evidence="4" type="ORF">FJU11_09245</name>
</gene>
<dbReference type="SUPFAM" id="SSF55729">
    <property type="entry name" value="Acyl-CoA N-acyltransferases (Nat)"/>
    <property type="match status" value="1"/>
</dbReference>
<evidence type="ECO:0000313" key="5">
    <source>
        <dbReference type="Proteomes" id="UP000320314"/>
    </source>
</evidence>
<evidence type="ECO:0000256" key="2">
    <source>
        <dbReference type="ARBA" id="ARBA00023315"/>
    </source>
</evidence>
<organism evidence="4 5">
    <name type="scientific">Pararhizobium mangrovi</name>
    <dbReference type="NCBI Taxonomy" id="2590452"/>
    <lineage>
        <taxon>Bacteria</taxon>
        <taxon>Pseudomonadati</taxon>
        <taxon>Pseudomonadota</taxon>
        <taxon>Alphaproteobacteria</taxon>
        <taxon>Hyphomicrobiales</taxon>
        <taxon>Rhizobiaceae</taxon>
        <taxon>Rhizobium/Agrobacterium group</taxon>
        <taxon>Pararhizobium</taxon>
    </lineage>
</organism>
<dbReference type="PANTHER" id="PTHR43420:SF12">
    <property type="entry name" value="N-ACETYLTRANSFERASE DOMAIN-CONTAINING PROTEIN"/>
    <property type="match status" value="1"/>
</dbReference>
<reference evidence="4 5" key="1">
    <citation type="submission" date="2019-06" db="EMBL/GenBank/DDBJ databases">
        <authorList>
            <person name="Li M."/>
        </authorList>
    </citation>
    <scope>NUCLEOTIDE SEQUENCE [LARGE SCALE GENOMIC DNA]</scope>
    <source>
        <strain evidence="4 5">BGMRC6574</strain>
    </source>
</reference>